<dbReference type="GO" id="GO:0016567">
    <property type="term" value="P:protein ubiquitination"/>
    <property type="evidence" value="ECO:0007669"/>
    <property type="project" value="InterPro"/>
</dbReference>
<dbReference type="PANTHER" id="PTHR15439:SF0">
    <property type="entry name" value="CELL DIVISION CYCLE AND APOPTOSIS REGULATOR PROTEIN 1-RELATED"/>
    <property type="match status" value="1"/>
</dbReference>
<gene>
    <name evidence="8" type="ORF">SSX86_021815</name>
</gene>
<accession>A0AAP0CNF7</accession>
<dbReference type="SUPFAM" id="SSF57850">
    <property type="entry name" value="RING/U-box"/>
    <property type="match status" value="1"/>
</dbReference>
<dbReference type="EMBL" id="JBCNJP010000021">
    <property type="protein sequence ID" value="KAK9059196.1"/>
    <property type="molecule type" value="Genomic_DNA"/>
</dbReference>
<evidence type="ECO:0000256" key="3">
    <source>
        <dbReference type="ARBA" id="ARBA00022771"/>
    </source>
</evidence>
<feature type="compositionally biased region" description="Polar residues" evidence="6">
    <location>
        <begin position="630"/>
        <end position="641"/>
    </location>
</feature>
<dbReference type="CDD" id="cd16620">
    <property type="entry name" value="vRING-HC-C4C4_RBBP6"/>
    <property type="match status" value="1"/>
</dbReference>
<feature type="compositionally biased region" description="Low complexity" evidence="6">
    <location>
        <begin position="720"/>
        <end position="729"/>
    </location>
</feature>
<feature type="compositionally biased region" description="Basic and acidic residues" evidence="6">
    <location>
        <begin position="608"/>
        <end position="629"/>
    </location>
</feature>
<dbReference type="Pfam" id="PF13696">
    <property type="entry name" value="zf-CCHC_2"/>
    <property type="match status" value="1"/>
</dbReference>
<evidence type="ECO:0000256" key="6">
    <source>
        <dbReference type="SAM" id="MobiDB-lite"/>
    </source>
</evidence>
<evidence type="ECO:0000313" key="8">
    <source>
        <dbReference type="EMBL" id="KAK9059196.1"/>
    </source>
</evidence>
<dbReference type="Gene3D" id="3.10.20.90">
    <property type="entry name" value="Phosphatidylinositol 3-kinase Catalytic Subunit, Chain A, domain 1"/>
    <property type="match status" value="1"/>
</dbReference>
<dbReference type="Gene3D" id="3.30.40.10">
    <property type="entry name" value="Zinc/RING finger domain, C3HC4 (zinc finger)"/>
    <property type="match status" value="1"/>
</dbReference>
<dbReference type="Gene3D" id="4.10.60.10">
    <property type="entry name" value="Zinc finger, CCHC-type"/>
    <property type="match status" value="1"/>
</dbReference>
<keyword evidence="9" id="KW-1185">Reference proteome</keyword>
<feature type="compositionally biased region" description="Polar residues" evidence="6">
    <location>
        <begin position="812"/>
        <end position="821"/>
    </location>
</feature>
<feature type="compositionally biased region" description="Basic and acidic residues" evidence="6">
    <location>
        <begin position="849"/>
        <end position="858"/>
    </location>
</feature>
<reference evidence="8 9" key="1">
    <citation type="submission" date="2024-04" db="EMBL/GenBank/DDBJ databases">
        <title>The reference genome of an endangered Asteraceae, Deinandra increscens subsp. villosa, native to the Central Coast of California.</title>
        <authorList>
            <person name="Guilliams M."/>
            <person name="Hasenstab-Lehman K."/>
            <person name="Meyer R."/>
            <person name="Mcevoy S."/>
        </authorList>
    </citation>
    <scope>NUCLEOTIDE SEQUENCE [LARGE SCALE GENOMIC DNA]</scope>
    <source>
        <tissue evidence="8">Leaf</tissue>
    </source>
</reference>
<feature type="domain" description="DWNN" evidence="7">
    <location>
        <begin position="3"/>
        <end position="76"/>
    </location>
</feature>
<dbReference type="Proteomes" id="UP001408789">
    <property type="component" value="Unassembled WGS sequence"/>
</dbReference>
<protein>
    <recommendedName>
        <fullName evidence="7">DWNN domain-containing protein</fullName>
    </recommendedName>
</protein>
<keyword evidence="3" id="KW-0863">Zinc-finger</keyword>
<evidence type="ECO:0000256" key="5">
    <source>
        <dbReference type="ARBA" id="ARBA00023242"/>
    </source>
</evidence>
<dbReference type="SUPFAM" id="SSF57756">
    <property type="entry name" value="Retrovirus zinc finger-like domains"/>
    <property type="match status" value="1"/>
</dbReference>
<feature type="compositionally biased region" description="Polar residues" evidence="6">
    <location>
        <begin position="423"/>
        <end position="438"/>
    </location>
</feature>
<feature type="region of interest" description="Disordered" evidence="6">
    <location>
        <begin position="584"/>
        <end position="858"/>
    </location>
</feature>
<feature type="compositionally biased region" description="Low complexity" evidence="6">
    <location>
        <begin position="736"/>
        <end position="747"/>
    </location>
</feature>
<dbReference type="GO" id="GO:0003676">
    <property type="term" value="F:nucleic acid binding"/>
    <property type="evidence" value="ECO:0007669"/>
    <property type="project" value="InterPro"/>
</dbReference>
<comment type="subcellular location">
    <subcellularLocation>
        <location evidence="1">Nucleus</location>
    </subcellularLocation>
</comment>
<proteinExistence type="predicted"/>
<keyword evidence="4" id="KW-0862">Zinc</keyword>
<dbReference type="PROSITE" id="PS51282">
    <property type="entry name" value="DWNN"/>
    <property type="match status" value="1"/>
</dbReference>
<feature type="compositionally biased region" description="Basic and acidic residues" evidence="6">
    <location>
        <begin position="642"/>
        <end position="655"/>
    </location>
</feature>
<evidence type="ECO:0000259" key="7">
    <source>
        <dbReference type="PROSITE" id="PS51282"/>
    </source>
</evidence>
<dbReference type="GO" id="GO:0006511">
    <property type="term" value="P:ubiquitin-dependent protein catabolic process"/>
    <property type="evidence" value="ECO:0007669"/>
    <property type="project" value="TreeGrafter"/>
</dbReference>
<dbReference type="InterPro" id="IPR036875">
    <property type="entry name" value="Znf_CCHC_sf"/>
</dbReference>
<feature type="region of interest" description="Disordered" evidence="6">
    <location>
        <begin position="384"/>
        <end position="496"/>
    </location>
</feature>
<comment type="caution">
    <text evidence="8">The sequence shown here is derived from an EMBL/GenBank/DDBJ whole genome shotgun (WGS) entry which is preliminary data.</text>
</comment>
<dbReference type="AlphaFoldDB" id="A0AAP0CNF7"/>
<name>A0AAP0CNF7_9ASTR</name>
<evidence type="ECO:0000256" key="1">
    <source>
        <dbReference type="ARBA" id="ARBA00004123"/>
    </source>
</evidence>
<dbReference type="SMART" id="SM01180">
    <property type="entry name" value="DWNN"/>
    <property type="match status" value="1"/>
</dbReference>
<keyword evidence="2" id="KW-0479">Metal-binding</keyword>
<evidence type="ECO:0000256" key="4">
    <source>
        <dbReference type="ARBA" id="ARBA00022833"/>
    </source>
</evidence>
<dbReference type="GO" id="GO:0005634">
    <property type="term" value="C:nucleus"/>
    <property type="evidence" value="ECO:0007669"/>
    <property type="project" value="UniProtKB-SubCell"/>
</dbReference>
<dbReference type="InterPro" id="IPR033489">
    <property type="entry name" value="RBBP6"/>
</dbReference>
<dbReference type="Pfam" id="PF08783">
    <property type="entry name" value="DWNN"/>
    <property type="match status" value="1"/>
</dbReference>
<dbReference type="GO" id="GO:0006397">
    <property type="term" value="P:mRNA processing"/>
    <property type="evidence" value="ECO:0007669"/>
    <property type="project" value="InterPro"/>
</dbReference>
<feature type="compositionally biased region" description="Pro residues" evidence="6">
    <location>
        <begin position="390"/>
        <end position="399"/>
    </location>
</feature>
<organism evidence="8 9">
    <name type="scientific">Deinandra increscens subsp. villosa</name>
    <dbReference type="NCBI Taxonomy" id="3103831"/>
    <lineage>
        <taxon>Eukaryota</taxon>
        <taxon>Viridiplantae</taxon>
        <taxon>Streptophyta</taxon>
        <taxon>Embryophyta</taxon>
        <taxon>Tracheophyta</taxon>
        <taxon>Spermatophyta</taxon>
        <taxon>Magnoliopsida</taxon>
        <taxon>eudicotyledons</taxon>
        <taxon>Gunneridae</taxon>
        <taxon>Pentapetalae</taxon>
        <taxon>asterids</taxon>
        <taxon>campanulids</taxon>
        <taxon>Asterales</taxon>
        <taxon>Asteraceae</taxon>
        <taxon>Asteroideae</taxon>
        <taxon>Heliantheae alliance</taxon>
        <taxon>Madieae</taxon>
        <taxon>Madiinae</taxon>
        <taxon>Deinandra</taxon>
    </lineage>
</organism>
<dbReference type="GO" id="GO:0008270">
    <property type="term" value="F:zinc ion binding"/>
    <property type="evidence" value="ECO:0007669"/>
    <property type="project" value="UniProtKB-KW"/>
</dbReference>
<dbReference type="InterPro" id="IPR025829">
    <property type="entry name" value="Zn_knuckle_CX2CX3GHX4C"/>
</dbReference>
<dbReference type="InterPro" id="IPR014891">
    <property type="entry name" value="DWNN_domain"/>
</dbReference>
<dbReference type="GO" id="GO:0061630">
    <property type="term" value="F:ubiquitin protein ligase activity"/>
    <property type="evidence" value="ECO:0007669"/>
    <property type="project" value="InterPro"/>
</dbReference>
<feature type="compositionally biased region" description="Basic and acidic residues" evidence="6">
    <location>
        <begin position="667"/>
        <end position="691"/>
    </location>
</feature>
<evidence type="ECO:0000256" key="2">
    <source>
        <dbReference type="ARBA" id="ARBA00022723"/>
    </source>
</evidence>
<sequence>MAVYYKFKSAKDYDSIQIDGHFITVASLKEKIYESKQLGRGTDYDLVVTNAQTNEEYLDEEMLIPKNTSVLIRRIPGQPRMPIVAAPITEQSESKGVNQLESAQQAKSNFSGAAFSVTNYLDGSEYDEFGNDLYEIPEVVPVVFNNQPQDAPAPSKADEESKIQALLDTPALDWQQQNFDGFGGGRGFGRGMGGRMGARGFGRGGGFERKTPPPGYVCHRCKTPGHFIQHCPTNGDPNFDIKRVKPPTGIPKSMLMATPDGSYALPSGAVAVLRPNEAAFEREIEGMPSTRTVGDLPPELHCPLCKEVMKDAVLTSKCCFKSFCDKCIRDHIINRSVCVCGATNVLADDLLPNKTLRDTINRILESNNSSAENGGSAYHVQDMESARCAPPQPKIPSPSPSATSKGGQPPPQNEDDTKMQPGPTETNNVTPVVQQTISEKVKVNKAPDVSEATYESKSMMEPAASQGSGRPVDDEVQQQKQAPVEAAKKKKKKKVNNMPPISAAEMQWRASQEFAPVNYMMPPQGPTPYNPYWNGMDPFMGPYGGGMPPYMGGYGLGPMDVPFGGGMFPQDPFGGGLMMPPPFIPPPQRGDLAEMGMGMNGGGGPPMSREEFEARRAELKWKRDSEKRNATTGRQVNSSSRELPKEEREFYRGNEDGPPPMKSKARPSSDGHHHRTERLSPDRRRSRDDLPPHSSSKRKSSADRHGYDDYEEDAHRHHSSSQQHKSTTTTHRRSESSLSSSTRRPSSQAPPISDSKPVAASAAATSDGKHKPGSVFSRISFPEEEEAAAASKKRKKNASTSSEAAPAAGGSRKSSTKTTAPVTVDYESYSDDDDRHFKRRRPSRYESSPVREHYSKHR</sequence>
<keyword evidence="5" id="KW-0539">Nucleus</keyword>
<dbReference type="PANTHER" id="PTHR15439">
    <property type="entry name" value="RETINOBLASTOMA-BINDING PROTEIN 6"/>
    <property type="match status" value="1"/>
</dbReference>
<dbReference type="InterPro" id="IPR013083">
    <property type="entry name" value="Znf_RING/FYVE/PHD"/>
</dbReference>
<evidence type="ECO:0000313" key="9">
    <source>
        <dbReference type="Proteomes" id="UP001408789"/>
    </source>
</evidence>